<name>A0A835Y9L2_9CHLO</name>
<dbReference type="Pfam" id="PF01715">
    <property type="entry name" value="IPPT"/>
    <property type="match status" value="2"/>
</dbReference>
<gene>
    <name evidence="11" type="ORF">HYH03_008348</name>
</gene>
<dbReference type="InterPro" id="IPR039657">
    <property type="entry name" value="Dimethylallyltransferase"/>
</dbReference>
<protein>
    <recommendedName>
        <fullName evidence="3">tRNA dimethylallyltransferase</fullName>
        <ecNumber evidence="3">2.5.1.75</ecNumber>
    </recommendedName>
</protein>
<dbReference type="PANTHER" id="PTHR11088:SF60">
    <property type="entry name" value="TRNA DIMETHYLALLYLTRANSFERASE"/>
    <property type="match status" value="1"/>
</dbReference>
<evidence type="ECO:0000256" key="4">
    <source>
        <dbReference type="ARBA" id="ARBA00022679"/>
    </source>
</evidence>
<evidence type="ECO:0000256" key="2">
    <source>
        <dbReference type="ARBA" id="ARBA00005842"/>
    </source>
</evidence>
<dbReference type="GO" id="GO:0009691">
    <property type="term" value="P:cytokinin biosynthetic process"/>
    <property type="evidence" value="ECO:0007669"/>
    <property type="project" value="TreeGrafter"/>
</dbReference>
<evidence type="ECO:0000256" key="10">
    <source>
        <dbReference type="SAM" id="MobiDB-lite"/>
    </source>
</evidence>
<dbReference type="Gene3D" id="3.40.50.300">
    <property type="entry name" value="P-loop containing nucleotide triphosphate hydrolases"/>
    <property type="match status" value="1"/>
</dbReference>
<comment type="similarity">
    <text evidence="2">Belongs to the IPP transferase family.</text>
</comment>
<keyword evidence="8" id="KW-0460">Magnesium</keyword>
<keyword evidence="6" id="KW-0547">Nucleotide-binding</keyword>
<evidence type="ECO:0000313" key="12">
    <source>
        <dbReference type="Proteomes" id="UP000612055"/>
    </source>
</evidence>
<feature type="region of interest" description="Disordered" evidence="10">
    <location>
        <begin position="515"/>
        <end position="560"/>
    </location>
</feature>
<dbReference type="EMBL" id="JAEHOE010000037">
    <property type="protein sequence ID" value="KAG2493534.1"/>
    <property type="molecule type" value="Genomic_DNA"/>
</dbReference>
<feature type="region of interest" description="Disordered" evidence="10">
    <location>
        <begin position="1"/>
        <end position="33"/>
    </location>
</feature>
<feature type="compositionally biased region" description="Low complexity" evidence="10">
    <location>
        <begin position="13"/>
        <end position="28"/>
    </location>
</feature>
<organism evidence="11 12">
    <name type="scientific">Edaphochlamys debaryana</name>
    <dbReference type="NCBI Taxonomy" id="47281"/>
    <lineage>
        <taxon>Eukaryota</taxon>
        <taxon>Viridiplantae</taxon>
        <taxon>Chlorophyta</taxon>
        <taxon>core chlorophytes</taxon>
        <taxon>Chlorophyceae</taxon>
        <taxon>CS clade</taxon>
        <taxon>Chlamydomonadales</taxon>
        <taxon>Chlamydomonadales incertae sedis</taxon>
        <taxon>Edaphochlamys</taxon>
    </lineage>
</organism>
<keyword evidence="12" id="KW-1185">Reference proteome</keyword>
<dbReference type="EC" id="2.5.1.75" evidence="3"/>
<dbReference type="Proteomes" id="UP000612055">
    <property type="component" value="Unassembled WGS sequence"/>
</dbReference>
<dbReference type="InterPro" id="IPR027417">
    <property type="entry name" value="P-loop_NTPase"/>
</dbReference>
<dbReference type="GO" id="GO:0006400">
    <property type="term" value="P:tRNA modification"/>
    <property type="evidence" value="ECO:0007669"/>
    <property type="project" value="TreeGrafter"/>
</dbReference>
<dbReference type="GO" id="GO:0005524">
    <property type="term" value="F:ATP binding"/>
    <property type="evidence" value="ECO:0007669"/>
    <property type="project" value="UniProtKB-KW"/>
</dbReference>
<dbReference type="OrthoDB" id="775260at2759"/>
<evidence type="ECO:0000256" key="8">
    <source>
        <dbReference type="ARBA" id="ARBA00022842"/>
    </source>
</evidence>
<evidence type="ECO:0000256" key="5">
    <source>
        <dbReference type="ARBA" id="ARBA00022694"/>
    </source>
</evidence>
<dbReference type="InterPro" id="IPR018022">
    <property type="entry name" value="IPT"/>
</dbReference>
<evidence type="ECO:0000256" key="3">
    <source>
        <dbReference type="ARBA" id="ARBA00012665"/>
    </source>
</evidence>
<evidence type="ECO:0000256" key="7">
    <source>
        <dbReference type="ARBA" id="ARBA00022840"/>
    </source>
</evidence>
<keyword evidence="5" id="KW-0819">tRNA processing</keyword>
<accession>A0A835Y9L2</accession>
<sequence length="560" mass="58559">MSTAVAQPSERGAALADPPAQQQAEAPAWTGRKPMVVIVTGPTAVGKTAISLGLAQRLRGPGGGPGEVISADSVQVYEGLDVGSDKLPPSERQGVPHHLIDVRQALEDFSAGDFFEEGRRAAEDIVRRGGVPLVVGGTGLYLRWFVIGKGGAPPATPEAEARVRAAMEGAWRAAARAKAAAAEGGGEKEAEGAAHAAEAEADPAAGLSEGEKWEAAAALLKEWGDEEAYSRIRAERNNYYRLERALCILAMAPPGARLADFDPREQAEAREPDYDFRCFFLHRPRLALYERISQRVESMVAGGGLLEEAAGLLGRGLAPAQNMAAKAIGYRQAMEWLLACRASGRTVGLADLLELHGSICKATHKLVRSQMTWFRDDPQYLWVDVEGRPAAEVVDQIMAELAREQHQGGCGDSGRLSKADEKALMRHRPGFTMLEEATREAAARAAAAAAEAAAAAAAEGRRPPKAKSKTAAAAEAAAEGTAAVEARLAPLLERINGVLLPGIPEAALAAAAAARGKGVRQGAEGEGAEGEGQGEPGSKRQRSGESRPQGAGAGAEAVEA</sequence>
<dbReference type="PANTHER" id="PTHR11088">
    <property type="entry name" value="TRNA DIMETHYLALLYLTRANSFERASE"/>
    <property type="match status" value="1"/>
</dbReference>
<evidence type="ECO:0000256" key="1">
    <source>
        <dbReference type="ARBA" id="ARBA00001946"/>
    </source>
</evidence>
<dbReference type="AlphaFoldDB" id="A0A835Y9L2"/>
<proteinExistence type="inferred from homology"/>
<comment type="cofactor">
    <cofactor evidence="1">
        <name>Mg(2+)</name>
        <dbReference type="ChEBI" id="CHEBI:18420"/>
    </cofactor>
</comment>
<reference evidence="11" key="1">
    <citation type="journal article" date="2020" name="bioRxiv">
        <title>Comparative genomics of Chlamydomonas.</title>
        <authorList>
            <person name="Craig R.J."/>
            <person name="Hasan A.R."/>
            <person name="Ness R.W."/>
            <person name="Keightley P.D."/>
        </authorList>
    </citation>
    <scope>NUCLEOTIDE SEQUENCE</scope>
    <source>
        <strain evidence="11">CCAP 11/70</strain>
    </source>
</reference>
<dbReference type="HAMAP" id="MF_00185">
    <property type="entry name" value="IPP_trans"/>
    <property type="match status" value="1"/>
</dbReference>
<comment type="catalytic activity">
    <reaction evidence="9">
        <text>adenosine(37) in tRNA + dimethylallyl diphosphate = N(6)-dimethylallyladenosine(37) in tRNA + diphosphate</text>
        <dbReference type="Rhea" id="RHEA:26482"/>
        <dbReference type="Rhea" id="RHEA-COMP:10162"/>
        <dbReference type="Rhea" id="RHEA-COMP:10375"/>
        <dbReference type="ChEBI" id="CHEBI:33019"/>
        <dbReference type="ChEBI" id="CHEBI:57623"/>
        <dbReference type="ChEBI" id="CHEBI:74411"/>
        <dbReference type="ChEBI" id="CHEBI:74415"/>
        <dbReference type="EC" id="2.5.1.75"/>
    </reaction>
</comment>
<dbReference type="SUPFAM" id="SSF52540">
    <property type="entry name" value="P-loop containing nucleoside triphosphate hydrolases"/>
    <property type="match status" value="2"/>
</dbReference>
<feature type="region of interest" description="Disordered" evidence="10">
    <location>
        <begin position="178"/>
        <end position="207"/>
    </location>
</feature>
<keyword evidence="4" id="KW-0808">Transferase</keyword>
<keyword evidence="7" id="KW-0067">ATP-binding</keyword>
<dbReference type="GO" id="GO:0052381">
    <property type="term" value="F:tRNA dimethylallyltransferase activity"/>
    <property type="evidence" value="ECO:0007669"/>
    <property type="project" value="UniProtKB-EC"/>
</dbReference>
<comment type="caution">
    <text evidence="11">The sequence shown here is derived from an EMBL/GenBank/DDBJ whole genome shotgun (WGS) entry which is preliminary data.</text>
</comment>
<evidence type="ECO:0000256" key="9">
    <source>
        <dbReference type="ARBA" id="ARBA00049563"/>
    </source>
</evidence>
<evidence type="ECO:0000256" key="6">
    <source>
        <dbReference type="ARBA" id="ARBA00022741"/>
    </source>
</evidence>
<evidence type="ECO:0000313" key="11">
    <source>
        <dbReference type="EMBL" id="KAG2493534.1"/>
    </source>
</evidence>